<evidence type="ECO:0000313" key="3">
    <source>
        <dbReference type="Proteomes" id="UP000314011"/>
    </source>
</evidence>
<organism evidence="2 3">
    <name type="scientific">Pelagovum pacificum</name>
    <dbReference type="NCBI Taxonomy" id="2588711"/>
    <lineage>
        <taxon>Bacteria</taxon>
        <taxon>Pseudomonadati</taxon>
        <taxon>Pseudomonadota</taxon>
        <taxon>Alphaproteobacteria</taxon>
        <taxon>Rhodobacterales</taxon>
        <taxon>Paracoccaceae</taxon>
        <taxon>Pelagovum</taxon>
    </lineage>
</organism>
<evidence type="ECO:0000256" key="1">
    <source>
        <dbReference type="SAM" id="MobiDB-lite"/>
    </source>
</evidence>
<dbReference type="AlphaFoldDB" id="A0A5C5GAS2"/>
<accession>A0A5C5GAS2</accession>
<evidence type="ECO:0000313" key="2">
    <source>
        <dbReference type="EMBL" id="TNY31100.1"/>
    </source>
</evidence>
<sequence length="742" mass="83559">MGENLCERTQLVADTMTRKKETLSEDIQAVLSEVPSAAVISLFARTDHPELPRLDPPEELQANAGGEEPETRLVSWIENLAPDLLKHIDQTCKRLRGLAGEKSQHSLRTIVEQRLHHEAILVFEDAPPGPLARSLWVFASHPELFRDAEGFDRARRHRDHGRFYSAFEVDLDAVQSIDCDAVDTERLARALQERLSLRTKVSVSVADLPEVRDHFPSVLLIARTGGPLSNVYHHTESGRREPRFFRPSEEAIMIFTPQTRQIEICSDHRAVRLTTAETFAEVVLGQDLSKKPLTWKNYDLSRFQTSLTLPAPDLDGVDVRRAAVTEVNLRLGNWSRSLSLKVGVDDDIERVAERFLGHGNIFARHKQFSRVVIAVEYRLHGDRSDRSLNLIVTEGNRSNVRSKHDPEERDLGRRLLEFWGIQKGFRQLEPVEVRRQSEALLDLLEYPEELISHATLGTLGLDLERLKEAAILERKSRQSIVVIEDVEHEVGASMKPGHVRLEGSFGEDAGDVSGEDFTMYRIDRGLLIEDIIRSVDEALIRRDRASQNKNLLLLGYRGIDDELHPIYFAHGISTDKPRTTVDIELRARHTAGPGIVLTSSKIETPYLGPNVVLHLDRLMDGEGETRLTLDIIDREFRANRTLLGGGQKAQVIRHTAYSATVIVPGLPPLPLSAFNQIMIFGRLVDAANAGRPDVPTRDLMDGTSSRSPQNAFPAALWRSINNVYLEKSHASRHWRLCCPLAS</sequence>
<dbReference type="Proteomes" id="UP000314011">
    <property type="component" value="Unassembled WGS sequence"/>
</dbReference>
<feature type="region of interest" description="Disordered" evidence="1">
    <location>
        <begin position="48"/>
        <end position="68"/>
    </location>
</feature>
<dbReference type="EMBL" id="VFFF01000002">
    <property type="protein sequence ID" value="TNY31100.1"/>
    <property type="molecule type" value="Genomic_DNA"/>
</dbReference>
<proteinExistence type="predicted"/>
<protein>
    <submittedName>
        <fullName evidence="2">Uncharacterized protein</fullName>
    </submittedName>
</protein>
<dbReference type="RefSeq" id="WP_197097616.1">
    <property type="nucleotide sequence ID" value="NZ_CP065915.1"/>
</dbReference>
<keyword evidence="3" id="KW-1185">Reference proteome</keyword>
<comment type="caution">
    <text evidence="2">The sequence shown here is derived from an EMBL/GenBank/DDBJ whole genome shotgun (WGS) entry which is preliminary data.</text>
</comment>
<reference evidence="2 3" key="1">
    <citation type="submission" date="2019-06" db="EMBL/GenBank/DDBJ databases">
        <title>Genome of new Rhodobacteraceae sp. SM1903.</title>
        <authorList>
            <person name="Ren X."/>
        </authorList>
    </citation>
    <scope>NUCLEOTIDE SEQUENCE [LARGE SCALE GENOMIC DNA]</scope>
    <source>
        <strain evidence="2 3">SM1903</strain>
    </source>
</reference>
<name>A0A5C5GAS2_9RHOB</name>
<gene>
    <name evidence="2" type="ORF">FHY64_13760</name>
</gene>